<accession>A0A0A9RX37</accession>
<dbReference type="AlphaFoldDB" id="A0A0A9RX37"/>
<dbReference type="EMBL" id="GBRH01178672">
    <property type="protein sequence ID" value="JAE19224.1"/>
    <property type="molecule type" value="Transcribed_RNA"/>
</dbReference>
<evidence type="ECO:0000313" key="1">
    <source>
        <dbReference type="EMBL" id="JAE19224.1"/>
    </source>
</evidence>
<organism evidence="1">
    <name type="scientific">Arundo donax</name>
    <name type="common">Giant reed</name>
    <name type="synonym">Donax arundinaceus</name>
    <dbReference type="NCBI Taxonomy" id="35708"/>
    <lineage>
        <taxon>Eukaryota</taxon>
        <taxon>Viridiplantae</taxon>
        <taxon>Streptophyta</taxon>
        <taxon>Embryophyta</taxon>
        <taxon>Tracheophyta</taxon>
        <taxon>Spermatophyta</taxon>
        <taxon>Magnoliopsida</taxon>
        <taxon>Liliopsida</taxon>
        <taxon>Poales</taxon>
        <taxon>Poaceae</taxon>
        <taxon>PACMAD clade</taxon>
        <taxon>Arundinoideae</taxon>
        <taxon>Arundineae</taxon>
        <taxon>Arundo</taxon>
    </lineage>
</organism>
<proteinExistence type="predicted"/>
<name>A0A0A9RX37_ARUDO</name>
<reference evidence="1" key="2">
    <citation type="journal article" date="2015" name="Data Brief">
        <title>Shoot transcriptome of the giant reed, Arundo donax.</title>
        <authorList>
            <person name="Barrero R.A."/>
            <person name="Guerrero F.D."/>
            <person name="Moolhuijzen P."/>
            <person name="Goolsby J.A."/>
            <person name="Tidwell J."/>
            <person name="Bellgard S.E."/>
            <person name="Bellgard M.I."/>
        </authorList>
    </citation>
    <scope>NUCLEOTIDE SEQUENCE</scope>
    <source>
        <tissue evidence="1">Shoot tissue taken approximately 20 cm above the soil surface</tissue>
    </source>
</reference>
<reference evidence="1" key="1">
    <citation type="submission" date="2014-09" db="EMBL/GenBank/DDBJ databases">
        <authorList>
            <person name="Magalhaes I.L.F."/>
            <person name="Oliveira U."/>
            <person name="Santos F.R."/>
            <person name="Vidigal T.H.D.A."/>
            <person name="Brescovit A.D."/>
            <person name="Santos A.J."/>
        </authorList>
    </citation>
    <scope>NUCLEOTIDE SEQUENCE</scope>
    <source>
        <tissue evidence="1">Shoot tissue taken approximately 20 cm above the soil surface</tissue>
    </source>
</reference>
<sequence>MTTETKFNRTIHILCYSTYRDQNLKSFCKMISDMKEVQTSRAVGSYIHAGENEYNDNGVPIDQPPHRSAKDLSYQRRTGADNLKVTVLHLPGYLFCTVPDIAFTTG</sequence>
<protein>
    <submittedName>
        <fullName evidence="1">Uncharacterized protein</fullName>
    </submittedName>
</protein>